<dbReference type="InParanoid" id="K1Q7C0"/>
<dbReference type="HOGENOM" id="CLU_1361622_0_0_1"/>
<keyword evidence="2" id="KW-1133">Transmembrane helix</keyword>
<keyword evidence="2" id="KW-0812">Transmembrane</keyword>
<organism evidence="3">
    <name type="scientific">Magallana gigas</name>
    <name type="common">Pacific oyster</name>
    <name type="synonym">Crassostrea gigas</name>
    <dbReference type="NCBI Taxonomy" id="29159"/>
    <lineage>
        <taxon>Eukaryota</taxon>
        <taxon>Metazoa</taxon>
        <taxon>Spiralia</taxon>
        <taxon>Lophotrochozoa</taxon>
        <taxon>Mollusca</taxon>
        <taxon>Bivalvia</taxon>
        <taxon>Autobranchia</taxon>
        <taxon>Pteriomorphia</taxon>
        <taxon>Ostreida</taxon>
        <taxon>Ostreoidea</taxon>
        <taxon>Ostreidae</taxon>
        <taxon>Magallana</taxon>
    </lineage>
</organism>
<dbReference type="EMBL" id="JH819067">
    <property type="protein sequence ID" value="EKC32637.1"/>
    <property type="molecule type" value="Genomic_DNA"/>
</dbReference>
<accession>K1Q7C0</accession>
<reference evidence="3" key="1">
    <citation type="journal article" date="2012" name="Nature">
        <title>The oyster genome reveals stress adaptation and complexity of shell formation.</title>
        <authorList>
            <person name="Zhang G."/>
            <person name="Fang X."/>
            <person name="Guo X."/>
            <person name="Li L."/>
            <person name="Luo R."/>
            <person name="Xu F."/>
            <person name="Yang P."/>
            <person name="Zhang L."/>
            <person name="Wang X."/>
            <person name="Qi H."/>
            <person name="Xiong Z."/>
            <person name="Que H."/>
            <person name="Xie Y."/>
            <person name="Holland P.W."/>
            <person name="Paps J."/>
            <person name="Zhu Y."/>
            <person name="Wu F."/>
            <person name="Chen Y."/>
            <person name="Wang J."/>
            <person name="Peng C."/>
            <person name="Meng J."/>
            <person name="Yang L."/>
            <person name="Liu J."/>
            <person name="Wen B."/>
            <person name="Zhang N."/>
            <person name="Huang Z."/>
            <person name="Zhu Q."/>
            <person name="Feng Y."/>
            <person name="Mount A."/>
            <person name="Hedgecock D."/>
            <person name="Xu Z."/>
            <person name="Liu Y."/>
            <person name="Domazet-Loso T."/>
            <person name="Du Y."/>
            <person name="Sun X."/>
            <person name="Zhang S."/>
            <person name="Liu B."/>
            <person name="Cheng P."/>
            <person name="Jiang X."/>
            <person name="Li J."/>
            <person name="Fan D."/>
            <person name="Wang W."/>
            <person name="Fu W."/>
            <person name="Wang T."/>
            <person name="Wang B."/>
            <person name="Zhang J."/>
            <person name="Peng Z."/>
            <person name="Li Y."/>
            <person name="Li N."/>
            <person name="Wang J."/>
            <person name="Chen M."/>
            <person name="He Y."/>
            <person name="Tan F."/>
            <person name="Song X."/>
            <person name="Zheng Q."/>
            <person name="Huang R."/>
            <person name="Yang H."/>
            <person name="Du X."/>
            <person name="Chen L."/>
            <person name="Yang M."/>
            <person name="Gaffney P.M."/>
            <person name="Wang S."/>
            <person name="Luo L."/>
            <person name="She Z."/>
            <person name="Ming Y."/>
            <person name="Huang W."/>
            <person name="Zhang S."/>
            <person name="Huang B."/>
            <person name="Zhang Y."/>
            <person name="Qu T."/>
            <person name="Ni P."/>
            <person name="Miao G."/>
            <person name="Wang J."/>
            <person name="Wang Q."/>
            <person name="Steinberg C.E."/>
            <person name="Wang H."/>
            <person name="Li N."/>
            <person name="Qian L."/>
            <person name="Zhang G."/>
            <person name="Li Y."/>
            <person name="Yang H."/>
            <person name="Liu X."/>
            <person name="Wang J."/>
            <person name="Yin Y."/>
            <person name="Wang J."/>
        </authorList>
    </citation>
    <scope>NUCLEOTIDE SEQUENCE [LARGE SCALE GENOMIC DNA]</scope>
    <source>
        <strain evidence="3">05x7-T-G4-1.051#20</strain>
    </source>
</reference>
<keyword evidence="2" id="KW-0472">Membrane</keyword>
<gene>
    <name evidence="3" type="ORF">CGI_10019041</name>
</gene>
<dbReference type="PROSITE" id="PS50825">
    <property type="entry name" value="HYR"/>
    <property type="match status" value="1"/>
</dbReference>
<evidence type="ECO:0000256" key="2">
    <source>
        <dbReference type="SAM" id="Phobius"/>
    </source>
</evidence>
<sequence>MKDLNCVSDVHPPRFTSCPSNIEVFTKEIVTWDKPKVGDNVGINNIDFLGSQHNNTFFLSGSFLLGYIARDFEGNVAVCQFTVSVWEEGIGAALGILIAIAVGVALYICCRRSAARAAPPHDTSQHQGYDNGIYAIYGTPPPDYDCPGKDKLPKYSESEPPEYETVDPFPKESQGVVNPTYVSTIDVKLDLDNKTNEDMCE</sequence>
<proteinExistence type="predicted"/>
<protein>
    <submittedName>
        <fullName evidence="3">Uncharacterized protein</fullName>
    </submittedName>
</protein>
<name>K1Q7C0_MAGGI</name>
<evidence type="ECO:0000256" key="1">
    <source>
        <dbReference type="SAM" id="MobiDB-lite"/>
    </source>
</evidence>
<dbReference type="InterPro" id="IPR003410">
    <property type="entry name" value="HYR_dom"/>
</dbReference>
<feature type="compositionally biased region" description="Basic and acidic residues" evidence="1">
    <location>
        <begin position="147"/>
        <end position="157"/>
    </location>
</feature>
<dbReference type="Pfam" id="PF02494">
    <property type="entry name" value="HYR"/>
    <property type="match status" value="1"/>
</dbReference>
<dbReference type="AlphaFoldDB" id="K1Q7C0"/>
<feature type="transmembrane region" description="Helical" evidence="2">
    <location>
        <begin position="90"/>
        <end position="110"/>
    </location>
</feature>
<feature type="region of interest" description="Disordered" evidence="1">
    <location>
        <begin position="147"/>
        <end position="175"/>
    </location>
</feature>
<evidence type="ECO:0000313" key="3">
    <source>
        <dbReference type="EMBL" id="EKC32637.1"/>
    </source>
</evidence>